<gene>
    <name evidence="9" type="primary">Dmoj\GI14366</name>
    <name evidence="9" type="ORF">Dmoj_GI14366</name>
</gene>
<evidence type="ECO:0000256" key="4">
    <source>
        <dbReference type="ARBA" id="ARBA00022833"/>
    </source>
</evidence>
<feature type="domain" description="C2H2-type" evidence="8">
    <location>
        <begin position="87"/>
        <end position="114"/>
    </location>
</feature>
<evidence type="ECO:0000259" key="8">
    <source>
        <dbReference type="PROSITE" id="PS50157"/>
    </source>
</evidence>
<dbReference type="FunFam" id="3.30.160.60:FF:003186">
    <property type="entry name" value="RT01028p"/>
    <property type="match status" value="1"/>
</dbReference>
<dbReference type="eggNOG" id="KOG1721">
    <property type="taxonomic scope" value="Eukaryota"/>
</dbReference>
<sequence>MPNRAFNIMSTIKFSMHCVTMAGEVLITSKANAKKKHGLKCSKFDQSEDSDPGNNLLRHMCEQCGYRTRISGNLKVHKRRHTGEKPFCCNICNASFVARYQLTTHNERHMDTDQRRSRYMCRECNVGFLSARALYHHRPLHAQVKQYKCSVCEKSYAQAAGYAQHKRWHRQRNERATATTNLKVSDTIETILN</sequence>
<proteinExistence type="predicted"/>
<dbReference type="PANTHER" id="PTHR24379">
    <property type="entry name" value="KRAB AND ZINC FINGER DOMAIN-CONTAINING"/>
    <property type="match status" value="1"/>
</dbReference>
<dbReference type="AlphaFoldDB" id="B4L8H1"/>
<name>B4L8H1_DROMO</name>
<dbReference type="EMBL" id="CH933815">
    <property type="protein sequence ID" value="EDW07946.2"/>
    <property type="molecule type" value="Genomic_DNA"/>
</dbReference>
<dbReference type="PANTHER" id="PTHR24379:SF121">
    <property type="entry name" value="C2H2-TYPE DOMAIN-CONTAINING PROTEIN"/>
    <property type="match status" value="1"/>
</dbReference>
<keyword evidence="10" id="KW-1185">Reference proteome</keyword>
<evidence type="ECO:0000256" key="7">
    <source>
        <dbReference type="PROSITE-ProRule" id="PRU00042"/>
    </source>
</evidence>
<dbReference type="PROSITE" id="PS00028">
    <property type="entry name" value="ZINC_FINGER_C2H2_1"/>
    <property type="match status" value="3"/>
</dbReference>
<feature type="domain" description="C2H2-type" evidence="8">
    <location>
        <begin position="147"/>
        <end position="174"/>
    </location>
</feature>
<reference evidence="9 10" key="1">
    <citation type="journal article" date="2007" name="Nature">
        <title>Evolution of genes and genomes on the Drosophila phylogeny.</title>
        <authorList>
            <consortium name="Drosophila 12 Genomes Consortium"/>
            <person name="Clark A.G."/>
            <person name="Eisen M.B."/>
            <person name="Smith D.R."/>
            <person name="Bergman C.M."/>
            <person name="Oliver B."/>
            <person name="Markow T.A."/>
            <person name="Kaufman T.C."/>
            <person name="Kellis M."/>
            <person name="Gelbart W."/>
            <person name="Iyer V.N."/>
            <person name="Pollard D.A."/>
            <person name="Sackton T.B."/>
            <person name="Larracuente A.M."/>
            <person name="Singh N.D."/>
            <person name="Abad J.P."/>
            <person name="Abt D.N."/>
            <person name="Adryan B."/>
            <person name="Aguade M."/>
            <person name="Akashi H."/>
            <person name="Anderson W.W."/>
            <person name="Aquadro C.F."/>
            <person name="Ardell D.H."/>
            <person name="Arguello R."/>
            <person name="Artieri C.G."/>
            <person name="Barbash D.A."/>
            <person name="Barker D."/>
            <person name="Barsanti P."/>
            <person name="Batterham P."/>
            <person name="Batzoglou S."/>
            <person name="Begun D."/>
            <person name="Bhutkar A."/>
            <person name="Blanco E."/>
            <person name="Bosak S.A."/>
            <person name="Bradley R.K."/>
            <person name="Brand A.D."/>
            <person name="Brent M.R."/>
            <person name="Brooks A.N."/>
            <person name="Brown R.H."/>
            <person name="Butlin R.K."/>
            <person name="Caggese C."/>
            <person name="Calvi B.R."/>
            <person name="Bernardo de Carvalho A."/>
            <person name="Caspi A."/>
            <person name="Castrezana S."/>
            <person name="Celniker S.E."/>
            <person name="Chang J.L."/>
            <person name="Chapple C."/>
            <person name="Chatterji S."/>
            <person name="Chinwalla A."/>
            <person name="Civetta A."/>
            <person name="Clifton S.W."/>
            <person name="Comeron J.M."/>
            <person name="Costello J.C."/>
            <person name="Coyne J.A."/>
            <person name="Daub J."/>
            <person name="David R.G."/>
            <person name="Delcher A.L."/>
            <person name="Delehaunty K."/>
            <person name="Do C.B."/>
            <person name="Ebling H."/>
            <person name="Edwards K."/>
            <person name="Eickbush T."/>
            <person name="Evans J.D."/>
            <person name="Filipski A."/>
            <person name="Findeiss S."/>
            <person name="Freyhult E."/>
            <person name="Fulton L."/>
            <person name="Fulton R."/>
            <person name="Garcia A.C."/>
            <person name="Gardiner A."/>
            <person name="Garfield D.A."/>
            <person name="Garvin B.E."/>
            <person name="Gibson G."/>
            <person name="Gilbert D."/>
            <person name="Gnerre S."/>
            <person name="Godfrey J."/>
            <person name="Good R."/>
            <person name="Gotea V."/>
            <person name="Gravely B."/>
            <person name="Greenberg A.J."/>
            <person name="Griffiths-Jones S."/>
            <person name="Gross S."/>
            <person name="Guigo R."/>
            <person name="Gustafson E.A."/>
            <person name="Haerty W."/>
            <person name="Hahn M.W."/>
            <person name="Halligan D.L."/>
            <person name="Halpern A.L."/>
            <person name="Halter G.M."/>
            <person name="Han M.V."/>
            <person name="Heger A."/>
            <person name="Hillier L."/>
            <person name="Hinrichs A.S."/>
            <person name="Holmes I."/>
            <person name="Hoskins R.A."/>
            <person name="Hubisz M.J."/>
            <person name="Hultmark D."/>
            <person name="Huntley M.A."/>
            <person name="Jaffe D.B."/>
            <person name="Jagadeeshan S."/>
            <person name="Jeck W.R."/>
            <person name="Johnson J."/>
            <person name="Jones C.D."/>
            <person name="Jordan W.C."/>
            <person name="Karpen G.H."/>
            <person name="Kataoka E."/>
            <person name="Keightley P.D."/>
            <person name="Kheradpour P."/>
            <person name="Kirkness E.F."/>
            <person name="Koerich L.B."/>
            <person name="Kristiansen K."/>
            <person name="Kudrna D."/>
            <person name="Kulathinal R.J."/>
            <person name="Kumar S."/>
            <person name="Kwok R."/>
            <person name="Lander E."/>
            <person name="Langley C.H."/>
            <person name="Lapoint R."/>
            <person name="Lazzaro B.P."/>
            <person name="Lee S.J."/>
            <person name="Levesque L."/>
            <person name="Li R."/>
            <person name="Lin C.F."/>
            <person name="Lin M.F."/>
            <person name="Lindblad-Toh K."/>
            <person name="Llopart A."/>
            <person name="Long M."/>
            <person name="Low L."/>
            <person name="Lozovsky E."/>
            <person name="Lu J."/>
            <person name="Luo M."/>
            <person name="Machado C.A."/>
            <person name="Makalowski W."/>
            <person name="Marzo M."/>
            <person name="Matsuda M."/>
            <person name="Matzkin L."/>
            <person name="McAllister B."/>
            <person name="McBride C.S."/>
            <person name="McKernan B."/>
            <person name="McKernan K."/>
            <person name="Mendez-Lago M."/>
            <person name="Minx P."/>
            <person name="Mollenhauer M.U."/>
            <person name="Montooth K."/>
            <person name="Mount S.M."/>
            <person name="Mu X."/>
            <person name="Myers E."/>
            <person name="Negre B."/>
            <person name="Newfeld S."/>
            <person name="Nielsen R."/>
            <person name="Noor M.A."/>
            <person name="O'Grady P."/>
            <person name="Pachter L."/>
            <person name="Papaceit M."/>
            <person name="Parisi M.J."/>
            <person name="Parisi M."/>
            <person name="Parts L."/>
            <person name="Pedersen J.S."/>
            <person name="Pesole G."/>
            <person name="Phillippy A.M."/>
            <person name="Ponting C.P."/>
            <person name="Pop M."/>
            <person name="Porcelli D."/>
            <person name="Powell J.R."/>
            <person name="Prohaska S."/>
            <person name="Pruitt K."/>
            <person name="Puig M."/>
            <person name="Quesneville H."/>
            <person name="Ram K.R."/>
            <person name="Rand D."/>
            <person name="Rasmussen M.D."/>
            <person name="Reed L.K."/>
            <person name="Reenan R."/>
            <person name="Reily A."/>
            <person name="Remington K.A."/>
            <person name="Rieger T.T."/>
            <person name="Ritchie M.G."/>
            <person name="Robin C."/>
            <person name="Rogers Y.H."/>
            <person name="Rohde C."/>
            <person name="Rozas J."/>
            <person name="Rubenfield M.J."/>
            <person name="Ruiz A."/>
            <person name="Russo S."/>
            <person name="Salzberg S.L."/>
            <person name="Sanchez-Gracia A."/>
            <person name="Saranga D.J."/>
            <person name="Sato H."/>
            <person name="Schaeffer S.W."/>
            <person name="Schatz M.C."/>
            <person name="Schlenke T."/>
            <person name="Schwartz R."/>
            <person name="Segarra C."/>
            <person name="Singh R.S."/>
            <person name="Sirot L."/>
            <person name="Sirota M."/>
            <person name="Sisneros N.B."/>
            <person name="Smith C.D."/>
            <person name="Smith T.F."/>
            <person name="Spieth J."/>
            <person name="Stage D.E."/>
            <person name="Stark A."/>
            <person name="Stephan W."/>
            <person name="Strausberg R.L."/>
            <person name="Strempel S."/>
            <person name="Sturgill D."/>
            <person name="Sutton G."/>
            <person name="Sutton G.G."/>
            <person name="Tao W."/>
            <person name="Teichmann S."/>
            <person name="Tobari Y.N."/>
            <person name="Tomimura Y."/>
            <person name="Tsolas J.M."/>
            <person name="Valente V.L."/>
            <person name="Venter E."/>
            <person name="Venter J.C."/>
            <person name="Vicario S."/>
            <person name="Vieira F.G."/>
            <person name="Vilella A.J."/>
            <person name="Villasante A."/>
            <person name="Walenz B."/>
            <person name="Wang J."/>
            <person name="Wasserman M."/>
            <person name="Watts T."/>
            <person name="Wilson D."/>
            <person name="Wilson R.K."/>
            <person name="Wing R.A."/>
            <person name="Wolfner M.F."/>
            <person name="Wong A."/>
            <person name="Wong G.K."/>
            <person name="Wu C.I."/>
            <person name="Wu G."/>
            <person name="Yamamoto D."/>
            <person name="Yang H.P."/>
            <person name="Yang S.P."/>
            <person name="Yorke J.A."/>
            <person name="Yoshida K."/>
            <person name="Zdobnov E."/>
            <person name="Zhang P."/>
            <person name="Zhang Y."/>
            <person name="Zimin A.V."/>
            <person name="Baldwin J."/>
            <person name="Abdouelleil A."/>
            <person name="Abdulkadir J."/>
            <person name="Abebe A."/>
            <person name="Abera B."/>
            <person name="Abreu J."/>
            <person name="Acer S.C."/>
            <person name="Aftuck L."/>
            <person name="Alexander A."/>
            <person name="An P."/>
            <person name="Anderson E."/>
            <person name="Anderson S."/>
            <person name="Arachi H."/>
            <person name="Azer M."/>
            <person name="Bachantsang P."/>
            <person name="Barry A."/>
            <person name="Bayul T."/>
            <person name="Berlin A."/>
            <person name="Bessette D."/>
            <person name="Bloom T."/>
            <person name="Blye J."/>
            <person name="Boguslavskiy L."/>
            <person name="Bonnet C."/>
            <person name="Boukhgalter B."/>
            <person name="Bourzgui I."/>
            <person name="Brown A."/>
            <person name="Cahill P."/>
            <person name="Channer S."/>
            <person name="Cheshatsang Y."/>
            <person name="Chuda L."/>
            <person name="Citroen M."/>
            <person name="Collymore A."/>
            <person name="Cooke P."/>
            <person name="Costello M."/>
            <person name="D'Aco K."/>
            <person name="Daza R."/>
            <person name="De Haan G."/>
            <person name="DeGray S."/>
            <person name="DeMaso C."/>
            <person name="Dhargay N."/>
            <person name="Dooley K."/>
            <person name="Dooley E."/>
            <person name="Doricent M."/>
            <person name="Dorje P."/>
            <person name="Dorjee K."/>
            <person name="Dupes A."/>
            <person name="Elong R."/>
            <person name="Falk J."/>
            <person name="Farina A."/>
            <person name="Faro S."/>
            <person name="Ferguson D."/>
            <person name="Fisher S."/>
            <person name="Foley C.D."/>
            <person name="Franke A."/>
            <person name="Friedrich D."/>
            <person name="Gadbois L."/>
            <person name="Gearin G."/>
            <person name="Gearin C.R."/>
            <person name="Giannoukos G."/>
            <person name="Goode T."/>
            <person name="Graham J."/>
            <person name="Grandbois E."/>
            <person name="Grewal S."/>
            <person name="Gyaltsen K."/>
            <person name="Hafez N."/>
            <person name="Hagos B."/>
            <person name="Hall J."/>
            <person name="Henson C."/>
            <person name="Hollinger A."/>
            <person name="Honan T."/>
            <person name="Huard M.D."/>
            <person name="Hughes L."/>
            <person name="Hurhula B."/>
            <person name="Husby M.E."/>
            <person name="Kamat A."/>
            <person name="Kanga B."/>
            <person name="Kashin S."/>
            <person name="Khazanovich D."/>
            <person name="Kisner P."/>
            <person name="Lance K."/>
            <person name="Lara M."/>
            <person name="Lee W."/>
            <person name="Lennon N."/>
            <person name="Letendre F."/>
            <person name="LeVine R."/>
            <person name="Lipovsky A."/>
            <person name="Liu X."/>
            <person name="Liu J."/>
            <person name="Liu S."/>
            <person name="Lokyitsang T."/>
            <person name="Lokyitsang Y."/>
            <person name="Lubonja R."/>
            <person name="Lui A."/>
            <person name="MacDonald P."/>
            <person name="Magnisalis V."/>
            <person name="Maru K."/>
            <person name="Matthews C."/>
            <person name="McCusker W."/>
            <person name="McDonough S."/>
            <person name="Mehta T."/>
            <person name="Meldrim J."/>
            <person name="Meneus L."/>
            <person name="Mihai O."/>
            <person name="Mihalev A."/>
            <person name="Mihova T."/>
            <person name="Mittelman R."/>
            <person name="Mlenga V."/>
            <person name="Montmayeur A."/>
            <person name="Mulrain L."/>
            <person name="Navidi A."/>
            <person name="Naylor J."/>
            <person name="Negash T."/>
            <person name="Nguyen T."/>
            <person name="Nguyen N."/>
            <person name="Nicol R."/>
            <person name="Norbu C."/>
            <person name="Norbu N."/>
            <person name="Novod N."/>
            <person name="O'Neill B."/>
            <person name="Osman S."/>
            <person name="Markiewicz E."/>
            <person name="Oyono O.L."/>
            <person name="Patti C."/>
            <person name="Phunkhang P."/>
            <person name="Pierre F."/>
            <person name="Priest M."/>
            <person name="Raghuraman S."/>
            <person name="Rege F."/>
            <person name="Reyes R."/>
            <person name="Rise C."/>
            <person name="Rogov P."/>
            <person name="Ross K."/>
            <person name="Ryan E."/>
            <person name="Settipalli S."/>
            <person name="Shea T."/>
            <person name="Sherpa N."/>
            <person name="Shi L."/>
            <person name="Shih D."/>
            <person name="Sparrow T."/>
            <person name="Spaulding J."/>
            <person name="Stalker J."/>
            <person name="Stange-Thomann N."/>
            <person name="Stavropoulos S."/>
            <person name="Stone C."/>
            <person name="Strader C."/>
            <person name="Tesfaye S."/>
            <person name="Thomson T."/>
            <person name="Thoulutsang Y."/>
            <person name="Thoulutsang D."/>
            <person name="Topham K."/>
            <person name="Topping I."/>
            <person name="Tsamla T."/>
            <person name="Vassiliev H."/>
            <person name="Vo A."/>
            <person name="Wangchuk T."/>
            <person name="Wangdi T."/>
            <person name="Weiand M."/>
            <person name="Wilkinson J."/>
            <person name="Wilson A."/>
            <person name="Yadav S."/>
            <person name="Young G."/>
            <person name="Yu Q."/>
            <person name="Zembek L."/>
            <person name="Zhong D."/>
            <person name="Zimmer A."/>
            <person name="Zwirko Z."/>
            <person name="Jaffe D.B."/>
            <person name="Alvarez P."/>
            <person name="Brockman W."/>
            <person name="Butler J."/>
            <person name="Chin C."/>
            <person name="Gnerre S."/>
            <person name="Grabherr M."/>
            <person name="Kleber M."/>
            <person name="Mauceli E."/>
            <person name="MacCallum I."/>
        </authorList>
    </citation>
    <scope>NUCLEOTIDE SEQUENCE [LARGE SCALE GENOMIC DNA]</scope>
    <source>
        <strain evidence="10">Tucson 15081-1352.22</strain>
    </source>
</reference>
<evidence type="ECO:0000256" key="1">
    <source>
        <dbReference type="ARBA" id="ARBA00022723"/>
    </source>
</evidence>
<dbReference type="SUPFAM" id="SSF57667">
    <property type="entry name" value="beta-beta-alpha zinc fingers"/>
    <property type="match status" value="2"/>
</dbReference>
<dbReference type="OrthoDB" id="9411774at2759"/>
<keyword evidence="4" id="KW-0862">Zinc</keyword>
<feature type="domain" description="C2H2-type" evidence="8">
    <location>
        <begin position="59"/>
        <end position="86"/>
    </location>
</feature>
<dbReference type="GO" id="GO:0005634">
    <property type="term" value="C:nucleus"/>
    <property type="evidence" value="ECO:0007669"/>
    <property type="project" value="UniProtKB-ARBA"/>
</dbReference>
<accession>B4L8H1</accession>
<dbReference type="InterPro" id="IPR036236">
    <property type="entry name" value="Znf_C2H2_sf"/>
</dbReference>
<keyword evidence="6" id="KW-0804">Transcription</keyword>
<dbReference type="SMR" id="B4L8H1"/>
<dbReference type="Proteomes" id="UP000009192">
    <property type="component" value="Unassembled WGS sequence"/>
</dbReference>
<dbReference type="Pfam" id="PF00096">
    <property type="entry name" value="zf-C2H2"/>
    <property type="match status" value="1"/>
</dbReference>
<evidence type="ECO:0000256" key="3">
    <source>
        <dbReference type="ARBA" id="ARBA00022771"/>
    </source>
</evidence>
<dbReference type="FunFam" id="3.30.160.60:FF:000446">
    <property type="entry name" value="Zinc finger protein"/>
    <property type="match status" value="1"/>
</dbReference>
<evidence type="ECO:0000256" key="2">
    <source>
        <dbReference type="ARBA" id="ARBA00022737"/>
    </source>
</evidence>
<keyword evidence="3 7" id="KW-0863">Zinc-finger</keyword>
<evidence type="ECO:0000313" key="9">
    <source>
        <dbReference type="EMBL" id="EDW07946.2"/>
    </source>
</evidence>
<dbReference type="InterPro" id="IPR013087">
    <property type="entry name" value="Znf_C2H2_type"/>
</dbReference>
<dbReference type="Gene3D" id="3.30.160.60">
    <property type="entry name" value="Classic Zinc Finger"/>
    <property type="match status" value="3"/>
</dbReference>
<feature type="domain" description="C2H2-type" evidence="8">
    <location>
        <begin position="119"/>
        <end position="146"/>
    </location>
</feature>
<dbReference type="KEGG" id="dmo:Dmoj_GI14366"/>
<keyword evidence="1" id="KW-0479">Metal-binding</keyword>
<evidence type="ECO:0000313" key="10">
    <source>
        <dbReference type="Proteomes" id="UP000009192"/>
    </source>
</evidence>
<evidence type="ECO:0000256" key="5">
    <source>
        <dbReference type="ARBA" id="ARBA00023015"/>
    </source>
</evidence>
<protein>
    <recommendedName>
        <fullName evidence="8">C2H2-type domain-containing protein</fullName>
    </recommendedName>
</protein>
<keyword evidence="2" id="KW-0677">Repeat</keyword>
<organism evidence="9 10">
    <name type="scientific">Drosophila mojavensis</name>
    <name type="common">Fruit fly</name>
    <dbReference type="NCBI Taxonomy" id="7230"/>
    <lineage>
        <taxon>Eukaryota</taxon>
        <taxon>Metazoa</taxon>
        <taxon>Ecdysozoa</taxon>
        <taxon>Arthropoda</taxon>
        <taxon>Hexapoda</taxon>
        <taxon>Insecta</taxon>
        <taxon>Pterygota</taxon>
        <taxon>Neoptera</taxon>
        <taxon>Endopterygota</taxon>
        <taxon>Diptera</taxon>
        <taxon>Brachycera</taxon>
        <taxon>Muscomorpha</taxon>
        <taxon>Ephydroidea</taxon>
        <taxon>Drosophilidae</taxon>
        <taxon>Drosophila</taxon>
    </lineage>
</organism>
<evidence type="ECO:0000256" key="6">
    <source>
        <dbReference type="ARBA" id="ARBA00023163"/>
    </source>
</evidence>
<dbReference type="PROSITE" id="PS50157">
    <property type="entry name" value="ZINC_FINGER_C2H2_2"/>
    <property type="match status" value="4"/>
</dbReference>
<keyword evidence="5" id="KW-0805">Transcription regulation</keyword>
<dbReference type="SMART" id="SM00355">
    <property type="entry name" value="ZnF_C2H2"/>
    <property type="match status" value="4"/>
</dbReference>
<dbReference type="InParanoid" id="B4L8H1"/>
<dbReference type="GO" id="GO:0008270">
    <property type="term" value="F:zinc ion binding"/>
    <property type="evidence" value="ECO:0007669"/>
    <property type="project" value="UniProtKB-KW"/>
</dbReference>
<dbReference type="HOGENOM" id="CLU_002678_42_7_1"/>